<feature type="domain" description="Response regulatory" evidence="5">
    <location>
        <begin position="72"/>
        <end position="188"/>
    </location>
</feature>
<dbReference type="Gene3D" id="3.40.50.2300">
    <property type="match status" value="1"/>
</dbReference>
<name>A0A1C3EAF8_9PLAN</name>
<dbReference type="AlphaFoldDB" id="A0A1C3EAF8"/>
<dbReference type="InterPro" id="IPR016032">
    <property type="entry name" value="Sig_transdc_resp-reg_C-effctor"/>
</dbReference>
<dbReference type="InterPro" id="IPR039420">
    <property type="entry name" value="WalR-like"/>
</dbReference>
<dbReference type="Pfam" id="PF00196">
    <property type="entry name" value="GerE"/>
    <property type="match status" value="1"/>
</dbReference>
<dbReference type="SUPFAM" id="SSF46894">
    <property type="entry name" value="C-terminal effector domain of the bipartite response regulators"/>
    <property type="match status" value="1"/>
</dbReference>
<keyword evidence="2 6" id="KW-0238">DNA-binding</keyword>
<sequence length="284" mass="31118">MVMLPHTPLSFPGIPLRPTSHSASSTVAGVHAVTDHVESGGTVTETALKDATEKQETRTSARPQGVGNRLVRVYLVDDHQMILDCLSAYLTADSQFEVVGKATNTEQAIIEIAQIQPDVVVMDVELPGRSVFDVAETLRTKAHGVRVIYLSGYASDVLLSRALKPGCYGYLLKGEPVSAIRQAILRAIDGEMSFSPEIRQRLAQDPVSRRFSLPADTPLTGLTGRQLEVLRHLANGASVKEIARLMHLSQKSVDSHKYRIMHKLGIHDRVELARFAIREGLTKP</sequence>
<dbReference type="InterPro" id="IPR001789">
    <property type="entry name" value="Sig_transdc_resp-reg_receiver"/>
</dbReference>
<reference evidence="6 7" key="1">
    <citation type="submission" date="2016-05" db="EMBL/GenBank/DDBJ databases">
        <title>Genomic and physiological characterization of Planctopirus sp. isolated from fresh water lake.</title>
        <authorList>
            <person name="Subhash Y."/>
            <person name="Ramana C."/>
        </authorList>
    </citation>
    <scope>NUCLEOTIDE SEQUENCE [LARGE SCALE GENOMIC DNA]</scope>
    <source>
        <strain evidence="6 7">JC280</strain>
    </source>
</reference>
<dbReference type="PROSITE" id="PS50110">
    <property type="entry name" value="RESPONSE_REGULATORY"/>
    <property type="match status" value="1"/>
</dbReference>
<evidence type="ECO:0000256" key="3">
    <source>
        <dbReference type="PROSITE-ProRule" id="PRU00169"/>
    </source>
</evidence>
<dbReference type="PROSITE" id="PS00622">
    <property type="entry name" value="HTH_LUXR_1"/>
    <property type="match status" value="1"/>
</dbReference>
<dbReference type="Proteomes" id="UP000094828">
    <property type="component" value="Unassembled WGS sequence"/>
</dbReference>
<dbReference type="EMBL" id="LYDR01000113">
    <property type="protein sequence ID" value="ODA30184.1"/>
    <property type="molecule type" value="Genomic_DNA"/>
</dbReference>
<dbReference type="Pfam" id="PF00072">
    <property type="entry name" value="Response_reg"/>
    <property type="match status" value="1"/>
</dbReference>
<evidence type="ECO:0000256" key="1">
    <source>
        <dbReference type="ARBA" id="ARBA00022553"/>
    </source>
</evidence>
<dbReference type="CDD" id="cd17535">
    <property type="entry name" value="REC_NarL-like"/>
    <property type="match status" value="1"/>
</dbReference>
<organism evidence="6 7">
    <name type="scientific">Planctopirus hydrillae</name>
    <dbReference type="NCBI Taxonomy" id="1841610"/>
    <lineage>
        <taxon>Bacteria</taxon>
        <taxon>Pseudomonadati</taxon>
        <taxon>Planctomycetota</taxon>
        <taxon>Planctomycetia</taxon>
        <taxon>Planctomycetales</taxon>
        <taxon>Planctomycetaceae</taxon>
        <taxon>Planctopirus</taxon>
    </lineage>
</organism>
<evidence type="ECO:0000259" key="5">
    <source>
        <dbReference type="PROSITE" id="PS50110"/>
    </source>
</evidence>
<comment type="caution">
    <text evidence="6">The sequence shown here is derived from an EMBL/GenBank/DDBJ whole genome shotgun (WGS) entry which is preliminary data.</text>
</comment>
<dbReference type="STRING" id="1841610.A6X21_06045"/>
<accession>A0A1C3EAF8</accession>
<dbReference type="PROSITE" id="PS50043">
    <property type="entry name" value="HTH_LUXR_2"/>
    <property type="match status" value="1"/>
</dbReference>
<keyword evidence="1 3" id="KW-0597">Phosphoprotein</keyword>
<dbReference type="PANTHER" id="PTHR43214:SF43">
    <property type="entry name" value="TWO-COMPONENT RESPONSE REGULATOR"/>
    <property type="match status" value="1"/>
</dbReference>
<dbReference type="SUPFAM" id="SSF52172">
    <property type="entry name" value="CheY-like"/>
    <property type="match status" value="1"/>
</dbReference>
<dbReference type="PRINTS" id="PR00038">
    <property type="entry name" value="HTHLUXR"/>
</dbReference>
<evidence type="ECO:0000313" key="7">
    <source>
        <dbReference type="Proteomes" id="UP000094828"/>
    </source>
</evidence>
<dbReference type="OrthoDB" id="275810at2"/>
<evidence type="ECO:0000259" key="4">
    <source>
        <dbReference type="PROSITE" id="PS50043"/>
    </source>
</evidence>
<dbReference type="RefSeq" id="WP_068848714.1">
    <property type="nucleotide sequence ID" value="NZ_LYDR01000113.1"/>
</dbReference>
<dbReference type="InterPro" id="IPR058245">
    <property type="entry name" value="NreC/VraR/RcsB-like_REC"/>
</dbReference>
<feature type="domain" description="HTH luxR-type" evidence="4">
    <location>
        <begin position="215"/>
        <end position="280"/>
    </location>
</feature>
<dbReference type="InterPro" id="IPR011006">
    <property type="entry name" value="CheY-like_superfamily"/>
</dbReference>
<dbReference type="SMART" id="SM00448">
    <property type="entry name" value="REC"/>
    <property type="match status" value="1"/>
</dbReference>
<dbReference type="GO" id="GO:0006355">
    <property type="term" value="P:regulation of DNA-templated transcription"/>
    <property type="evidence" value="ECO:0007669"/>
    <property type="project" value="InterPro"/>
</dbReference>
<feature type="modified residue" description="4-aspartylphosphate" evidence="3">
    <location>
        <position position="123"/>
    </location>
</feature>
<dbReference type="SMART" id="SM00421">
    <property type="entry name" value="HTH_LUXR"/>
    <property type="match status" value="1"/>
</dbReference>
<evidence type="ECO:0000313" key="6">
    <source>
        <dbReference type="EMBL" id="ODA30184.1"/>
    </source>
</evidence>
<dbReference type="GO" id="GO:0003677">
    <property type="term" value="F:DNA binding"/>
    <property type="evidence" value="ECO:0007669"/>
    <property type="project" value="UniProtKB-KW"/>
</dbReference>
<dbReference type="InterPro" id="IPR000792">
    <property type="entry name" value="Tscrpt_reg_LuxR_C"/>
</dbReference>
<gene>
    <name evidence="6" type="ORF">A6X21_06045</name>
</gene>
<protein>
    <submittedName>
        <fullName evidence="6">DNA-binding response regulator</fullName>
    </submittedName>
</protein>
<proteinExistence type="predicted"/>
<keyword evidence="7" id="KW-1185">Reference proteome</keyword>
<dbReference type="PANTHER" id="PTHR43214">
    <property type="entry name" value="TWO-COMPONENT RESPONSE REGULATOR"/>
    <property type="match status" value="1"/>
</dbReference>
<evidence type="ECO:0000256" key="2">
    <source>
        <dbReference type="ARBA" id="ARBA00023125"/>
    </source>
</evidence>
<dbReference type="CDD" id="cd06170">
    <property type="entry name" value="LuxR_C_like"/>
    <property type="match status" value="1"/>
</dbReference>
<dbReference type="GO" id="GO:0000160">
    <property type="term" value="P:phosphorelay signal transduction system"/>
    <property type="evidence" value="ECO:0007669"/>
    <property type="project" value="InterPro"/>
</dbReference>